<evidence type="ECO:0000313" key="3">
    <source>
        <dbReference type="EMBL" id="QNT57971.1"/>
    </source>
</evidence>
<dbReference type="Proteomes" id="UP000516412">
    <property type="component" value="Chromosome"/>
</dbReference>
<dbReference type="EMBL" id="CP060414">
    <property type="protein sequence ID" value="QNT57971.1"/>
    <property type="molecule type" value="Genomic_DNA"/>
</dbReference>
<sequence length="483" mass="54352">MRNIYVRIGNSDRPTLCEVATYDKGRLAVRKTGKDGIYSELPTRTAKSLKDAVKQEQRIYTMMFQLKTHRPYRGFEMACRTYGTKPDPARFGGGWNLQLIEAGKIMLTKNEPANPCPHGFGFAGQIHHDLALPACKLGGQSWIEAGGVSMSTRCCPECRQYRQTSAFSGVLGCVCDVCAVAAQSAKRGALSCLNSNNCIGNHAAGMKGSKNKQLPKFHERFESEAAKESAKLNVFSTSHKKSATALELNVHQFIQTFGLNHVGFLTLTFADDVQDVKEAGRRFHSLRTNFLSKHFKHCICVYGRTKKGRIHFHLIVNTREDIRRGLNFAAARGYQSANPALRRLWKRIRENVGRYGFGRAELLPVKTNSKGLSHYVAKYIAKHIDSRFPEDKGYRLIRTTIDKKSLWKIATSNFSFRSAGSARWRRKLQNRGVAVGPYLKRYAVEVRGLVIPDITEENYNIVLSETISPKWAFLNRGIIGKRP</sequence>
<evidence type="ECO:0000313" key="5">
    <source>
        <dbReference type="EMBL" id="QNT58835.1"/>
    </source>
</evidence>
<feature type="domain" description="Replication-associated protein ORF2/G2P" evidence="1">
    <location>
        <begin position="264"/>
        <end position="383"/>
    </location>
</feature>
<dbReference type="InterPro" id="IPR056906">
    <property type="entry name" value="ORF2/G2P_dom"/>
</dbReference>
<dbReference type="KEGG" id="nmus:H7A79_2454"/>
<dbReference type="EMBL" id="CP060414">
    <property type="protein sequence ID" value="QNT58687.1"/>
    <property type="molecule type" value="Genomic_DNA"/>
</dbReference>
<dbReference type="EMBL" id="CP060414">
    <property type="protein sequence ID" value="QNT57751.1"/>
    <property type="molecule type" value="Genomic_DNA"/>
</dbReference>
<evidence type="ECO:0000313" key="6">
    <source>
        <dbReference type="Proteomes" id="UP000516412"/>
    </source>
</evidence>
<evidence type="ECO:0000313" key="4">
    <source>
        <dbReference type="EMBL" id="QNT58687.1"/>
    </source>
</evidence>
<dbReference type="KEGG" id="nmus:H7A79_0180"/>
<dbReference type="EMBL" id="CP060414">
    <property type="protein sequence ID" value="QNT58835.1"/>
    <property type="molecule type" value="Genomic_DNA"/>
</dbReference>
<protein>
    <submittedName>
        <fullName evidence="4">Bacteriophage replication protein A family protein</fullName>
    </submittedName>
</protein>
<keyword evidence="6" id="KW-1185">Reference proteome</keyword>
<reference evidence="6" key="1">
    <citation type="submission" date="2020-09" db="EMBL/GenBank/DDBJ databases">
        <title>Complete Genome Sequence of mouse commensal type strain Neisseria musculi.</title>
        <authorList>
            <person name="Thapa E."/>
            <person name="Aluvathingal J."/>
            <person name="Nadendla S."/>
            <person name="Mehta A."/>
            <person name="Tettelin H."/>
            <person name="Weyand N.J."/>
        </authorList>
    </citation>
    <scope>NUCLEOTIDE SEQUENCE [LARGE SCALE GENOMIC DNA]</scope>
    <source>
        <strain evidence="3 6">NW831</strain>
    </source>
</reference>
<dbReference type="KEGG" id="nmus:H7A79_0112"/>
<gene>
    <name evidence="2" type="ORF">H7A79_0112</name>
    <name evidence="5" type="ORF">H7A79_0180</name>
    <name evidence="4" type="ORF">H7A79_2454</name>
    <name evidence="3" type="ORF">H7A79_2576</name>
</gene>
<proteinExistence type="predicted"/>
<organism evidence="4 6">
    <name type="scientific">Neisseria musculi</name>
    <dbReference type="NCBI Taxonomy" id="1815583"/>
    <lineage>
        <taxon>Bacteria</taxon>
        <taxon>Pseudomonadati</taxon>
        <taxon>Pseudomonadota</taxon>
        <taxon>Betaproteobacteria</taxon>
        <taxon>Neisseriales</taxon>
        <taxon>Neisseriaceae</taxon>
        <taxon>Neisseria</taxon>
    </lineage>
</organism>
<accession>A0A7H1MAM2</accession>
<dbReference type="AlphaFoldDB" id="A0A7H1MAM2"/>
<evidence type="ECO:0000313" key="2">
    <source>
        <dbReference type="EMBL" id="QNT57751.1"/>
    </source>
</evidence>
<dbReference type="KEGG" id="nmus:H7A79_2576"/>
<dbReference type="Pfam" id="PF23343">
    <property type="entry name" value="REP_ORF2-G2P"/>
    <property type="match status" value="1"/>
</dbReference>
<reference evidence="4" key="2">
    <citation type="submission" date="2024-06" db="EMBL/GenBank/DDBJ databases">
        <title>Complete Genome Sequence of mouse commensal type strain Neisseria musculi.</title>
        <authorList>
            <person name="Thapa E."/>
            <person name="Aluvathingal J."/>
            <person name="Nadendla S."/>
            <person name="Mehta A."/>
            <person name="Tettelin H."/>
            <person name="Weyand N.J."/>
        </authorList>
    </citation>
    <scope>NUCLEOTIDE SEQUENCE</scope>
    <source>
        <strain evidence="4 6">NW831</strain>
    </source>
</reference>
<name>A0A7H1MAM2_9NEIS</name>
<evidence type="ECO:0000259" key="1">
    <source>
        <dbReference type="Pfam" id="PF23343"/>
    </source>
</evidence>